<dbReference type="InterPro" id="IPR000531">
    <property type="entry name" value="Beta-barrel_TonB"/>
</dbReference>
<accession>A0A2N1J671</accession>
<keyword evidence="5" id="KW-0410">Iron transport</keyword>
<keyword evidence="4 14" id="KW-1134">Transmembrane beta strand</keyword>
<keyword evidence="10 15" id="KW-0798">TonB box</keyword>
<dbReference type="GO" id="GO:0015891">
    <property type="term" value="P:siderophore transport"/>
    <property type="evidence" value="ECO:0007669"/>
    <property type="project" value="InterPro"/>
</dbReference>
<feature type="domain" description="TonB-dependent receptor-like beta-barrel" evidence="17">
    <location>
        <begin position="317"/>
        <end position="751"/>
    </location>
</feature>
<dbReference type="GO" id="GO:0015344">
    <property type="term" value="F:siderophore uptake transmembrane transporter activity"/>
    <property type="evidence" value="ECO:0007669"/>
    <property type="project" value="TreeGrafter"/>
</dbReference>
<keyword evidence="9" id="KW-0406">Ion transport</keyword>
<organism evidence="19 20">
    <name type="scientific">Malaciobacter halophilus</name>
    <dbReference type="NCBI Taxonomy" id="197482"/>
    <lineage>
        <taxon>Bacteria</taxon>
        <taxon>Pseudomonadati</taxon>
        <taxon>Campylobacterota</taxon>
        <taxon>Epsilonproteobacteria</taxon>
        <taxon>Campylobacterales</taxon>
        <taxon>Arcobacteraceae</taxon>
        <taxon>Malaciobacter</taxon>
    </lineage>
</organism>
<evidence type="ECO:0000313" key="19">
    <source>
        <dbReference type="EMBL" id="PKI82036.1"/>
    </source>
</evidence>
<dbReference type="OrthoDB" id="174652at2"/>
<dbReference type="Proteomes" id="UP000233248">
    <property type="component" value="Unassembled WGS sequence"/>
</dbReference>
<comment type="caution">
    <text evidence="19">The sequence shown here is derived from an EMBL/GenBank/DDBJ whole genome shotgun (WGS) entry which is preliminary data.</text>
</comment>
<keyword evidence="13 14" id="KW-0998">Cell outer membrane</keyword>
<evidence type="ECO:0000256" key="5">
    <source>
        <dbReference type="ARBA" id="ARBA00022496"/>
    </source>
</evidence>
<keyword evidence="12 19" id="KW-0675">Receptor</keyword>
<evidence type="ECO:0000256" key="3">
    <source>
        <dbReference type="ARBA" id="ARBA00022448"/>
    </source>
</evidence>
<evidence type="ECO:0000256" key="9">
    <source>
        <dbReference type="ARBA" id="ARBA00023065"/>
    </source>
</evidence>
<dbReference type="InterPro" id="IPR039426">
    <property type="entry name" value="TonB-dep_rcpt-like"/>
</dbReference>
<evidence type="ECO:0000256" key="1">
    <source>
        <dbReference type="ARBA" id="ARBA00004571"/>
    </source>
</evidence>
<dbReference type="PANTHER" id="PTHR32552">
    <property type="entry name" value="FERRICHROME IRON RECEPTOR-RELATED"/>
    <property type="match status" value="1"/>
</dbReference>
<evidence type="ECO:0000256" key="12">
    <source>
        <dbReference type="ARBA" id="ARBA00023170"/>
    </source>
</evidence>
<dbReference type="Gene3D" id="3.55.50.30">
    <property type="match status" value="1"/>
</dbReference>
<keyword evidence="11 14" id="KW-0472">Membrane</keyword>
<dbReference type="RefSeq" id="WP_101183290.1">
    <property type="nucleotide sequence ID" value="NZ_CP031218.1"/>
</dbReference>
<gene>
    <name evidence="19" type="ORF">CP960_00830</name>
</gene>
<evidence type="ECO:0000256" key="15">
    <source>
        <dbReference type="RuleBase" id="RU003357"/>
    </source>
</evidence>
<dbReference type="InterPro" id="IPR037066">
    <property type="entry name" value="Plug_dom_sf"/>
</dbReference>
<evidence type="ECO:0000256" key="11">
    <source>
        <dbReference type="ARBA" id="ARBA00023136"/>
    </source>
</evidence>
<dbReference type="Gene3D" id="2.170.130.10">
    <property type="entry name" value="TonB-dependent receptor, plug domain"/>
    <property type="match status" value="1"/>
</dbReference>
<keyword evidence="7 16" id="KW-0732">Signal</keyword>
<protein>
    <submittedName>
        <fullName evidence="19">TonB-dependent siderophore receptor</fullName>
    </submittedName>
</protein>
<evidence type="ECO:0000313" key="20">
    <source>
        <dbReference type="Proteomes" id="UP000233248"/>
    </source>
</evidence>
<feature type="chain" id="PRO_5014618835" evidence="16">
    <location>
        <begin position="23"/>
        <end position="781"/>
    </location>
</feature>
<dbReference type="KEGG" id="ahs:AHALO_0405"/>
<dbReference type="Pfam" id="PF00593">
    <property type="entry name" value="TonB_dep_Rec_b-barrel"/>
    <property type="match status" value="1"/>
</dbReference>
<dbReference type="InterPro" id="IPR010105">
    <property type="entry name" value="TonB_sidphr_rcpt"/>
</dbReference>
<dbReference type="AlphaFoldDB" id="A0A2N1J671"/>
<proteinExistence type="inferred from homology"/>
<feature type="signal peptide" evidence="16">
    <location>
        <begin position="1"/>
        <end position="22"/>
    </location>
</feature>
<dbReference type="InterPro" id="IPR012910">
    <property type="entry name" value="Plug_dom"/>
</dbReference>
<dbReference type="Gene3D" id="2.40.170.20">
    <property type="entry name" value="TonB-dependent receptor, beta-barrel domain"/>
    <property type="match status" value="1"/>
</dbReference>
<dbReference type="EMBL" id="NXIF01000005">
    <property type="protein sequence ID" value="PKI82036.1"/>
    <property type="molecule type" value="Genomic_DNA"/>
</dbReference>
<dbReference type="Pfam" id="PF07715">
    <property type="entry name" value="Plug"/>
    <property type="match status" value="1"/>
</dbReference>
<dbReference type="GO" id="GO:0038023">
    <property type="term" value="F:signaling receptor activity"/>
    <property type="evidence" value="ECO:0007669"/>
    <property type="project" value="InterPro"/>
</dbReference>
<keyword evidence="6 14" id="KW-0812">Transmembrane</keyword>
<comment type="similarity">
    <text evidence="2 14 15">Belongs to the TonB-dependent receptor family.</text>
</comment>
<reference evidence="19 20" key="1">
    <citation type="submission" date="2017-09" db="EMBL/GenBank/DDBJ databases">
        <title>Genomics of the genus Arcobacter.</title>
        <authorList>
            <person name="Perez-Cataluna A."/>
            <person name="Figueras M.J."/>
            <person name="Salas-Masso N."/>
        </authorList>
    </citation>
    <scope>NUCLEOTIDE SEQUENCE [LARGE SCALE GENOMIC DNA]</scope>
    <source>
        <strain evidence="19 20">DSM 18005</strain>
    </source>
</reference>
<evidence type="ECO:0000256" key="14">
    <source>
        <dbReference type="PROSITE-ProRule" id="PRU01360"/>
    </source>
</evidence>
<evidence type="ECO:0000256" key="8">
    <source>
        <dbReference type="ARBA" id="ARBA00023004"/>
    </source>
</evidence>
<evidence type="ECO:0000256" key="10">
    <source>
        <dbReference type="ARBA" id="ARBA00023077"/>
    </source>
</evidence>
<dbReference type="NCBIfam" id="TIGR01783">
    <property type="entry name" value="TonB-siderophor"/>
    <property type="match status" value="1"/>
</dbReference>
<dbReference type="FunFam" id="2.170.130.10:FF:000010">
    <property type="entry name" value="Ferripyoverdine receptor"/>
    <property type="match status" value="1"/>
</dbReference>
<evidence type="ECO:0000256" key="7">
    <source>
        <dbReference type="ARBA" id="ARBA00022729"/>
    </source>
</evidence>
<dbReference type="PROSITE" id="PS52016">
    <property type="entry name" value="TONB_DEPENDENT_REC_3"/>
    <property type="match status" value="1"/>
</dbReference>
<evidence type="ECO:0000256" key="4">
    <source>
        <dbReference type="ARBA" id="ARBA00022452"/>
    </source>
</evidence>
<keyword evidence="3 14" id="KW-0813">Transport</keyword>
<evidence type="ECO:0000256" key="6">
    <source>
        <dbReference type="ARBA" id="ARBA00022692"/>
    </source>
</evidence>
<dbReference type="CDD" id="cd01347">
    <property type="entry name" value="ligand_gated_channel"/>
    <property type="match status" value="1"/>
</dbReference>
<evidence type="ECO:0000259" key="17">
    <source>
        <dbReference type="Pfam" id="PF00593"/>
    </source>
</evidence>
<sequence length="781" mass="88540">MSIKKSFIAPGLALLLLTNLHATNTFTIKNKTLKEAMEIISKKADIPYIVNSRLIENKKAKNIENVKGLKKTLKKLLEGTNLESTIENDTIFIKEKNTTKHEKSSLGEVNIVENIYNVTEKSNSYTIANMNSATKMNLSIKDTPQSISVLTNEQLNDLGVEYLEDITDIATGISYDKNNGSTPTFYSRGFEIKNFQVNGINRYMPNRGTAKAQDLSIYDRVEIVRGATGLLSGTGEPSATINLVRKKAYSKNFNSSISLETGSWDKYKTQIDLMSKLNDKGTLRGRIIASYEQENSFIDEIEEEKKVLFGTIEADLSDKTLLTLGSSYVNTRVDNSIRSLLPVTFSNGSKTISLDRSTWLGSDWTYKDSTEKSYFIELEHYLKKDIKIHATYTHTNFSLPEKNTLVNGDVWGTLNQALNKNTGAGLVNFVQAYYPKRETKTDSFDIYTSIPFELFNLEHEFLMGYSISKTKNYTKYAWNYDGPSINIYNNNRPDEPDWDNFDIFDDSKITQTGLYAASRLALSDNLKIILGARLANYKEEGILRRSEIDLEYKNEIIPYAGIIYDINDIYSLYGSYTKIFQVQNLRNQKSKLLEPIEGINYEIGAKASFLNNKLNTTISLFRIEQDNIGQIDGVIQGTAERAYKAVEGSTSKGVELEVAGELTDSIQLLLGYSYFRLEDAQNNKINTSNPNKQLKLNVKYYKDKFSIGGGVNWKSAAFEGDARQEAYMLTNLFGEYNFTKNLSGQLNINNLFDKKYYSSVHSFGVNYGEPRRFNFKLKYTF</sequence>
<keyword evidence="8" id="KW-0408">Iron</keyword>
<name>A0A2N1J671_9BACT</name>
<evidence type="ECO:0000259" key="18">
    <source>
        <dbReference type="Pfam" id="PF07715"/>
    </source>
</evidence>
<dbReference type="GO" id="GO:0009279">
    <property type="term" value="C:cell outer membrane"/>
    <property type="evidence" value="ECO:0007669"/>
    <property type="project" value="UniProtKB-SubCell"/>
</dbReference>
<evidence type="ECO:0000256" key="16">
    <source>
        <dbReference type="SAM" id="SignalP"/>
    </source>
</evidence>
<dbReference type="PANTHER" id="PTHR32552:SF74">
    <property type="entry name" value="HYDROXAMATE SIDEROPHORE RECEPTOR FHUE"/>
    <property type="match status" value="1"/>
</dbReference>
<feature type="domain" description="TonB-dependent receptor plug" evidence="18">
    <location>
        <begin position="140"/>
        <end position="238"/>
    </location>
</feature>
<keyword evidence="20" id="KW-1185">Reference proteome</keyword>
<evidence type="ECO:0000256" key="2">
    <source>
        <dbReference type="ARBA" id="ARBA00009810"/>
    </source>
</evidence>
<comment type="subcellular location">
    <subcellularLocation>
        <location evidence="1 14">Cell outer membrane</location>
        <topology evidence="1 14">Multi-pass membrane protein</topology>
    </subcellularLocation>
</comment>
<evidence type="ECO:0000256" key="13">
    <source>
        <dbReference type="ARBA" id="ARBA00023237"/>
    </source>
</evidence>
<dbReference type="SUPFAM" id="SSF56935">
    <property type="entry name" value="Porins"/>
    <property type="match status" value="1"/>
</dbReference>
<dbReference type="InterPro" id="IPR036942">
    <property type="entry name" value="Beta-barrel_TonB_sf"/>
</dbReference>